<dbReference type="GO" id="GO:0006313">
    <property type="term" value="P:DNA transposition"/>
    <property type="evidence" value="ECO:0007669"/>
    <property type="project" value="InterPro"/>
</dbReference>
<dbReference type="GO" id="GO:0004803">
    <property type="term" value="F:transposase activity"/>
    <property type="evidence" value="ECO:0007669"/>
    <property type="project" value="InterPro"/>
</dbReference>
<proteinExistence type="predicted"/>
<comment type="caution">
    <text evidence="2">The sequence shown here is derived from an EMBL/GenBank/DDBJ whole genome shotgun (WGS) entry which is preliminary data.</text>
</comment>
<accession>A0A0G1IQ20</accession>
<sequence>MRRTDLAIGEYYHIYNRGVEKRAIFLDSSDYWRFMAALIGFQGDADLNPVNRFVRLVKQREFNAEIFKEIVGKKYVELNSFCLMPNHFHLMLREIKEGGISKFMQRSLNSYTKYFNARYDRKGHLFSGGFQSSHINRDEYLRYLSAYIHLNPNEIKKWAGKTIEYPWSSFQDCVIENRWAEFLRPEIYIDQFGGMKGYRDFAKETSITKIERKLENVEHLMFNT</sequence>
<dbReference type="PANTHER" id="PTHR34322">
    <property type="entry name" value="TRANSPOSASE, Y1_TNP DOMAIN-CONTAINING"/>
    <property type="match status" value="1"/>
</dbReference>
<gene>
    <name evidence="2" type="ORF">UW55_C0039G0005</name>
</gene>
<dbReference type="InterPro" id="IPR036515">
    <property type="entry name" value="Transposase_17_sf"/>
</dbReference>
<dbReference type="InterPro" id="IPR002686">
    <property type="entry name" value="Transposase_17"/>
</dbReference>
<dbReference type="SUPFAM" id="SSF143422">
    <property type="entry name" value="Transposase IS200-like"/>
    <property type="match status" value="1"/>
</dbReference>
<dbReference type="PANTHER" id="PTHR34322:SF2">
    <property type="entry name" value="TRANSPOSASE IS200-LIKE DOMAIN-CONTAINING PROTEIN"/>
    <property type="match status" value="1"/>
</dbReference>
<organism evidence="2 3">
    <name type="scientific">Candidatus Giovannonibacteria bacterium GW2011_GWA2_44_26</name>
    <dbReference type="NCBI Taxonomy" id="1618648"/>
    <lineage>
        <taxon>Bacteria</taxon>
        <taxon>Candidatus Giovannoniibacteriota</taxon>
    </lineage>
</organism>
<feature type="domain" description="Transposase IS200-like" evidence="1">
    <location>
        <begin position="7"/>
        <end position="151"/>
    </location>
</feature>
<dbReference type="Proteomes" id="UP000033945">
    <property type="component" value="Unassembled WGS sequence"/>
</dbReference>
<dbReference type="Pfam" id="PF01797">
    <property type="entry name" value="Y1_Tnp"/>
    <property type="match status" value="1"/>
</dbReference>
<dbReference type="Gene3D" id="3.30.70.1290">
    <property type="entry name" value="Transposase IS200-like"/>
    <property type="match status" value="1"/>
</dbReference>
<dbReference type="EMBL" id="LCIT01000039">
    <property type="protein sequence ID" value="KKT61058.1"/>
    <property type="molecule type" value="Genomic_DNA"/>
</dbReference>
<dbReference type="GO" id="GO:0003677">
    <property type="term" value="F:DNA binding"/>
    <property type="evidence" value="ECO:0007669"/>
    <property type="project" value="InterPro"/>
</dbReference>
<evidence type="ECO:0000313" key="2">
    <source>
        <dbReference type="EMBL" id="KKT61058.1"/>
    </source>
</evidence>
<reference evidence="2 3" key="1">
    <citation type="journal article" date="2015" name="Nature">
        <title>rRNA introns, odd ribosomes, and small enigmatic genomes across a large radiation of phyla.</title>
        <authorList>
            <person name="Brown C.T."/>
            <person name="Hug L.A."/>
            <person name="Thomas B.C."/>
            <person name="Sharon I."/>
            <person name="Castelle C.J."/>
            <person name="Singh A."/>
            <person name="Wilkins M.J."/>
            <person name="Williams K.H."/>
            <person name="Banfield J.F."/>
        </authorList>
    </citation>
    <scope>NUCLEOTIDE SEQUENCE [LARGE SCALE GENOMIC DNA]</scope>
</reference>
<protein>
    <recommendedName>
        <fullName evidence="1">Transposase IS200-like domain-containing protein</fullName>
    </recommendedName>
</protein>
<dbReference type="AlphaFoldDB" id="A0A0G1IQ20"/>
<name>A0A0G1IQ20_9BACT</name>
<evidence type="ECO:0000313" key="3">
    <source>
        <dbReference type="Proteomes" id="UP000033945"/>
    </source>
</evidence>
<evidence type="ECO:0000259" key="1">
    <source>
        <dbReference type="SMART" id="SM01321"/>
    </source>
</evidence>
<dbReference type="SMART" id="SM01321">
    <property type="entry name" value="Y1_Tnp"/>
    <property type="match status" value="1"/>
</dbReference>